<keyword evidence="8" id="KW-0862">Zinc</keyword>
<keyword evidence="9" id="KW-0539">Nucleus</keyword>
<feature type="domain" description="Beta-Casp" evidence="11">
    <location>
        <begin position="245"/>
        <end position="363"/>
    </location>
</feature>
<evidence type="ECO:0000256" key="8">
    <source>
        <dbReference type="ARBA" id="ARBA00022833"/>
    </source>
</evidence>
<evidence type="ECO:0000256" key="6">
    <source>
        <dbReference type="ARBA" id="ARBA00022723"/>
    </source>
</evidence>
<dbReference type="PANTHER" id="PTHR11203">
    <property type="entry name" value="CLEAVAGE AND POLYADENYLATION SPECIFICITY FACTOR FAMILY MEMBER"/>
    <property type="match status" value="1"/>
</dbReference>
<keyword evidence="7" id="KW-0378">Hydrolase</keyword>
<evidence type="ECO:0000256" key="7">
    <source>
        <dbReference type="ARBA" id="ARBA00022801"/>
    </source>
</evidence>
<gene>
    <name evidence="12" type="ORF">BDK51DRAFT_22095</name>
</gene>
<dbReference type="InterPro" id="IPR001279">
    <property type="entry name" value="Metallo-B-lactamas"/>
</dbReference>
<dbReference type="Gene3D" id="3.60.15.10">
    <property type="entry name" value="Ribonuclease Z/Hydroxyacylglutathione hydrolase-like"/>
    <property type="match status" value="1"/>
</dbReference>
<dbReference type="FunFam" id="3.40.50.10890:FF:000002">
    <property type="entry name" value="Integrator complex subunit 11"/>
    <property type="match status" value="1"/>
</dbReference>
<dbReference type="FunFam" id="3.60.15.10:FF:000028">
    <property type="entry name" value="Integrator complex subunit 11 isoform X3"/>
    <property type="match status" value="1"/>
</dbReference>
<dbReference type="InterPro" id="IPR036866">
    <property type="entry name" value="RibonucZ/Hydroxyglut_hydro"/>
</dbReference>
<comment type="cofactor">
    <cofactor evidence="1">
        <name>Zn(2+)</name>
        <dbReference type="ChEBI" id="CHEBI:29105"/>
    </cofactor>
</comment>
<dbReference type="InterPro" id="IPR050698">
    <property type="entry name" value="MBL"/>
</dbReference>
<dbReference type="PANTHER" id="PTHR11203:SF37">
    <property type="entry name" value="INTEGRATOR COMPLEX SUBUNIT 11"/>
    <property type="match status" value="1"/>
</dbReference>
<dbReference type="InterPro" id="IPR022712">
    <property type="entry name" value="Beta_Casp"/>
</dbReference>
<evidence type="ECO:0000313" key="13">
    <source>
        <dbReference type="Proteomes" id="UP000269721"/>
    </source>
</evidence>
<feature type="non-terminal residue" evidence="12">
    <location>
        <position position="461"/>
    </location>
</feature>
<dbReference type="GO" id="GO:0046872">
    <property type="term" value="F:metal ion binding"/>
    <property type="evidence" value="ECO:0007669"/>
    <property type="project" value="UniProtKB-KW"/>
</dbReference>
<comment type="subcellular location">
    <subcellularLocation>
        <location evidence="3">Cytoplasm</location>
    </subcellularLocation>
    <subcellularLocation>
        <location evidence="2">Nucleus</location>
    </subcellularLocation>
</comment>
<dbReference type="SUPFAM" id="SSF56281">
    <property type="entry name" value="Metallo-hydrolase/oxidoreductase"/>
    <property type="match status" value="1"/>
</dbReference>
<dbReference type="SMART" id="SM01027">
    <property type="entry name" value="Beta-Casp"/>
    <property type="match status" value="1"/>
</dbReference>
<name>A0A4P9W5J5_9FUNG</name>
<dbReference type="CDD" id="cd16291">
    <property type="entry name" value="INTS11-like_MBL-fold"/>
    <property type="match status" value="1"/>
</dbReference>
<comment type="similarity">
    <text evidence="4">Belongs to the metallo-beta-lactamase superfamily. RNA-metabolizing metallo-beta-lactamase-like family. INTS11 subfamily.</text>
</comment>
<evidence type="ECO:0000256" key="2">
    <source>
        <dbReference type="ARBA" id="ARBA00004123"/>
    </source>
</evidence>
<evidence type="ECO:0000256" key="9">
    <source>
        <dbReference type="ARBA" id="ARBA00023242"/>
    </source>
</evidence>
<dbReference type="GO" id="GO:0005634">
    <property type="term" value="C:nucleus"/>
    <property type="evidence" value="ECO:0007669"/>
    <property type="project" value="UniProtKB-SubCell"/>
</dbReference>
<organism evidence="12 13">
    <name type="scientific">Blyttiomyces helicus</name>
    <dbReference type="NCBI Taxonomy" id="388810"/>
    <lineage>
        <taxon>Eukaryota</taxon>
        <taxon>Fungi</taxon>
        <taxon>Fungi incertae sedis</taxon>
        <taxon>Chytridiomycota</taxon>
        <taxon>Chytridiomycota incertae sedis</taxon>
        <taxon>Chytridiomycetes</taxon>
        <taxon>Chytridiomycetes incertae sedis</taxon>
        <taxon>Blyttiomyces</taxon>
    </lineage>
</organism>
<keyword evidence="6" id="KW-0479">Metal-binding</keyword>
<accession>A0A4P9W5J5</accession>
<keyword evidence="13" id="KW-1185">Reference proteome</keyword>
<dbReference type="Pfam" id="PF16661">
    <property type="entry name" value="Lactamase_B_6"/>
    <property type="match status" value="1"/>
</dbReference>
<dbReference type="Gene3D" id="3.40.50.10890">
    <property type="match status" value="1"/>
</dbReference>
<dbReference type="Proteomes" id="UP000269721">
    <property type="component" value="Unassembled WGS sequence"/>
</dbReference>
<dbReference type="EMBL" id="KZ997347">
    <property type="protein sequence ID" value="RKO87534.1"/>
    <property type="molecule type" value="Genomic_DNA"/>
</dbReference>
<dbReference type="InterPro" id="IPR041897">
    <property type="entry name" value="INTS11-like_MBL-fold"/>
</dbReference>
<evidence type="ECO:0000256" key="3">
    <source>
        <dbReference type="ARBA" id="ARBA00004496"/>
    </source>
</evidence>
<evidence type="ECO:0000256" key="1">
    <source>
        <dbReference type="ARBA" id="ARBA00001947"/>
    </source>
</evidence>
<evidence type="ECO:0000256" key="4">
    <source>
        <dbReference type="ARBA" id="ARBA00007093"/>
    </source>
</evidence>
<keyword evidence="5" id="KW-0963">Cytoplasm</keyword>
<protein>
    <submittedName>
        <fullName evidence="12">Beta-lactamase-like protein</fullName>
    </submittedName>
</protein>
<evidence type="ECO:0000256" key="5">
    <source>
        <dbReference type="ARBA" id="ARBA00022490"/>
    </source>
</evidence>
<dbReference type="OrthoDB" id="10249535at2759"/>
<feature type="domain" description="Metallo-beta-lactamase" evidence="10">
    <location>
        <begin position="16"/>
        <end position="233"/>
    </location>
</feature>
<dbReference type="GO" id="GO:0016180">
    <property type="term" value="P:snRNA processing"/>
    <property type="evidence" value="ECO:0007669"/>
    <property type="project" value="TreeGrafter"/>
</dbReference>
<dbReference type="GO" id="GO:0004521">
    <property type="term" value="F:RNA endonuclease activity"/>
    <property type="evidence" value="ECO:0007669"/>
    <property type="project" value="TreeGrafter"/>
</dbReference>
<sequence>MPGITVVPLGAGQDVGRSCVLVTVGGKTIMFDCGMHMGYSDHRRFPDFSYISKSKDYTAMLDCIIISHFHLDHCGALPYFTEMCGYSGPIYMTYPTKAICPILLEDMRKVAVERKGDTNFFTSDDIKNCMKKVVPVDLHQTLWVDDELEIKAYYAGHVLGAAMFHIRVGTESVVYTGDYNMTPDRHLGAAWIDRCRPDLLITETTYATMIRDSKRARERDFLKKVHDCVLEGGKVLIPVFALGRAQELCILIESYWERMGLDIPIFFSAGLTERANEYYKLFIGWTNEKIRKTFVDRNMFDFAHIQAFDRSKASDPGPMVLFASPGMLHAGTSLDVFKKWCGNGKNMVILPGYCVAGTVGAKVLAGEKQIKIDSFTTVDVRMQVKNLSFSAHADAKGIMQLVRMCEPRNVMLVHGEAHKMAFLARRIKKELGIATTYPANGETVAIKTPGDVPVEVAAEVV</sequence>
<dbReference type="Pfam" id="PF10996">
    <property type="entry name" value="Beta-Casp"/>
    <property type="match status" value="1"/>
</dbReference>
<evidence type="ECO:0000259" key="11">
    <source>
        <dbReference type="SMART" id="SM01027"/>
    </source>
</evidence>
<evidence type="ECO:0000259" key="10">
    <source>
        <dbReference type="SMART" id="SM00849"/>
    </source>
</evidence>
<dbReference type="Pfam" id="PF07521">
    <property type="entry name" value="RMMBL"/>
    <property type="match status" value="1"/>
</dbReference>
<dbReference type="GO" id="GO:0005737">
    <property type="term" value="C:cytoplasm"/>
    <property type="evidence" value="ECO:0007669"/>
    <property type="project" value="UniProtKB-SubCell"/>
</dbReference>
<dbReference type="SMART" id="SM00849">
    <property type="entry name" value="Lactamase_B"/>
    <property type="match status" value="1"/>
</dbReference>
<dbReference type="GO" id="GO:0016787">
    <property type="term" value="F:hydrolase activity"/>
    <property type="evidence" value="ECO:0007669"/>
    <property type="project" value="UniProtKB-KW"/>
</dbReference>
<evidence type="ECO:0000313" key="12">
    <source>
        <dbReference type="EMBL" id="RKO87534.1"/>
    </source>
</evidence>
<dbReference type="InterPro" id="IPR011108">
    <property type="entry name" value="RMMBL"/>
</dbReference>
<reference evidence="13" key="1">
    <citation type="journal article" date="2018" name="Nat. Microbiol.">
        <title>Leveraging single-cell genomics to expand the fungal tree of life.</title>
        <authorList>
            <person name="Ahrendt S.R."/>
            <person name="Quandt C.A."/>
            <person name="Ciobanu D."/>
            <person name="Clum A."/>
            <person name="Salamov A."/>
            <person name="Andreopoulos B."/>
            <person name="Cheng J.F."/>
            <person name="Woyke T."/>
            <person name="Pelin A."/>
            <person name="Henrissat B."/>
            <person name="Reynolds N.K."/>
            <person name="Benny G.L."/>
            <person name="Smith M.E."/>
            <person name="James T.Y."/>
            <person name="Grigoriev I.V."/>
        </authorList>
    </citation>
    <scope>NUCLEOTIDE SEQUENCE [LARGE SCALE GENOMIC DNA]</scope>
</reference>
<dbReference type="AlphaFoldDB" id="A0A4P9W5J5"/>
<proteinExistence type="inferred from homology"/>